<accession>A0ABW6S9W1</accession>
<gene>
    <name evidence="5" type="ORF">ACFYXQ_29740</name>
</gene>
<dbReference type="Pfam" id="PF01156">
    <property type="entry name" value="IU_nuc_hydro"/>
    <property type="match status" value="1"/>
</dbReference>
<keyword evidence="1 5" id="KW-0378">Hydrolase</keyword>
<protein>
    <submittedName>
        <fullName evidence="5">Nucleoside hydrolase</fullName>
    </submittedName>
</protein>
<dbReference type="InterPro" id="IPR036452">
    <property type="entry name" value="Ribo_hydro-like"/>
</dbReference>
<keyword evidence="2" id="KW-0326">Glycosidase</keyword>
<evidence type="ECO:0000259" key="4">
    <source>
        <dbReference type="Pfam" id="PF01156"/>
    </source>
</evidence>
<evidence type="ECO:0000256" key="2">
    <source>
        <dbReference type="ARBA" id="ARBA00023295"/>
    </source>
</evidence>
<dbReference type="PANTHER" id="PTHR12304">
    <property type="entry name" value="INOSINE-URIDINE PREFERRING NUCLEOSIDE HYDROLASE"/>
    <property type="match status" value="1"/>
</dbReference>
<feature type="region of interest" description="Disordered" evidence="3">
    <location>
        <begin position="1"/>
        <end position="31"/>
    </location>
</feature>
<comment type="caution">
    <text evidence="5">The sequence shown here is derived from an EMBL/GenBank/DDBJ whole genome shotgun (WGS) entry which is preliminary data.</text>
</comment>
<dbReference type="InterPro" id="IPR023186">
    <property type="entry name" value="IUNH"/>
</dbReference>
<name>A0ABW6S9W1_9NOCA</name>
<dbReference type="GO" id="GO:0016787">
    <property type="term" value="F:hydrolase activity"/>
    <property type="evidence" value="ECO:0007669"/>
    <property type="project" value="UniProtKB-KW"/>
</dbReference>
<dbReference type="CDD" id="cd02651">
    <property type="entry name" value="nuc_hydro_IU_UC_XIUA"/>
    <property type="match status" value="1"/>
</dbReference>
<evidence type="ECO:0000256" key="1">
    <source>
        <dbReference type="ARBA" id="ARBA00022801"/>
    </source>
</evidence>
<feature type="compositionally biased region" description="Basic and acidic residues" evidence="3">
    <location>
        <begin position="7"/>
        <end position="22"/>
    </location>
</feature>
<feature type="domain" description="Inosine/uridine-preferring nucleoside hydrolase" evidence="4">
    <location>
        <begin position="41"/>
        <end position="335"/>
    </location>
</feature>
<dbReference type="SUPFAM" id="SSF53590">
    <property type="entry name" value="Nucleoside hydrolase"/>
    <property type="match status" value="1"/>
</dbReference>
<evidence type="ECO:0000256" key="3">
    <source>
        <dbReference type="SAM" id="MobiDB-lite"/>
    </source>
</evidence>
<evidence type="ECO:0000313" key="6">
    <source>
        <dbReference type="Proteomes" id="UP001601992"/>
    </source>
</evidence>
<dbReference type="EMBL" id="JBIAQY010000011">
    <property type="protein sequence ID" value="MFF3571971.1"/>
    <property type="molecule type" value="Genomic_DNA"/>
</dbReference>
<organism evidence="5 6">
    <name type="scientific">Nocardia jiangxiensis</name>
    <dbReference type="NCBI Taxonomy" id="282685"/>
    <lineage>
        <taxon>Bacteria</taxon>
        <taxon>Bacillati</taxon>
        <taxon>Actinomycetota</taxon>
        <taxon>Actinomycetes</taxon>
        <taxon>Mycobacteriales</taxon>
        <taxon>Nocardiaceae</taxon>
        <taxon>Nocardia</taxon>
    </lineage>
</organism>
<sequence>MAQESVTGRDELQDVRDLEMPRRGTGCAAEPAEDAHAAIPVILDCDPGHDDAFAIMLAAANPAIDLLAVTTVAGNQTLDKTTLNARRIMTAAGISGIPVASGRDRPLMAPSGRVATEIHGESGMDGPSFGEPTVPVVSTDAVGFMHSIIANHAEPVTLVVTGPFTNVAALLLAYPGVPVERIVVMGGSTERGNVTPAAEFNIYADPEAAQIVFGSGLPVTMVGLNVTHQVLATPSVLSKISALGTPLAAVCVDLLTFYASTYKSLFGFDSPPVHDPLTIAALIDPAILGCSSAAVTVELNGTATRGATVVDLDRWTGAAPNCDAAVTVDPTRFWDLMIAAIRDLGDDT</sequence>
<keyword evidence="6" id="KW-1185">Reference proteome</keyword>
<proteinExistence type="predicted"/>
<dbReference type="RefSeq" id="WP_387405672.1">
    <property type="nucleotide sequence ID" value="NZ_JBIAQY010000011.1"/>
</dbReference>
<dbReference type="Gene3D" id="3.90.245.10">
    <property type="entry name" value="Ribonucleoside hydrolase-like"/>
    <property type="match status" value="1"/>
</dbReference>
<reference evidence="5 6" key="1">
    <citation type="submission" date="2024-10" db="EMBL/GenBank/DDBJ databases">
        <title>The Natural Products Discovery Center: Release of the First 8490 Sequenced Strains for Exploring Actinobacteria Biosynthetic Diversity.</title>
        <authorList>
            <person name="Kalkreuter E."/>
            <person name="Kautsar S.A."/>
            <person name="Yang D."/>
            <person name="Bader C.D."/>
            <person name="Teijaro C.N."/>
            <person name="Fluegel L."/>
            <person name="Davis C.M."/>
            <person name="Simpson J.R."/>
            <person name="Lauterbach L."/>
            <person name="Steele A.D."/>
            <person name="Gui C."/>
            <person name="Meng S."/>
            <person name="Li G."/>
            <person name="Viehrig K."/>
            <person name="Ye F."/>
            <person name="Su P."/>
            <person name="Kiefer A.F."/>
            <person name="Nichols A."/>
            <person name="Cepeda A.J."/>
            <person name="Yan W."/>
            <person name="Fan B."/>
            <person name="Jiang Y."/>
            <person name="Adhikari A."/>
            <person name="Zheng C.-J."/>
            <person name="Schuster L."/>
            <person name="Cowan T.M."/>
            <person name="Smanski M.J."/>
            <person name="Chevrette M.G."/>
            <person name="De Carvalho L.P.S."/>
            <person name="Shen B."/>
        </authorList>
    </citation>
    <scope>NUCLEOTIDE SEQUENCE [LARGE SCALE GENOMIC DNA]</scope>
    <source>
        <strain evidence="5 6">NPDC002593</strain>
    </source>
</reference>
<dbReference type="PANTHER" id="PTHR12304:SF4">
    <property type="entry name" value="URIDINE NUCLEOSIDASE"/>
    <property type="match status" value="1"/>
</dbReference>
<evidence type="ECO:0000313" key="5">
    <source>
        <dbReference type="EMBL" id="MFF3571971.1"/>
    </source>
</evidence>
<dbReference type="Proteomes" id="UP001601992">
    <property type="component" value="Unassembled WGS sequence"/>
</dbReference>
<dbReference type="InterPro" id="IPR001910">
    <property type="entry name" value="Inosine/uridine_hydrolase_dom"/>
</dbReference>